<comment type="caution">
    <text evidence="1">The sequence shown here is derived from an EMBL/GenBank/DDBJ whole genome shotgun (WGS) entry which is preliminary data.</text>
</comment>
<accession>A0AB37UJK1</accession>
<keyword evidence="2" id="KW-1185">Reference proteome</keyword>
<organism evidence="1 2">
    <name type="scientific">Chroococcidiopsis cubana SAG 39.79</name>
    <dbReference type="NCBI Taxonomy" id="388085"/>
    <lineage>
        <taxon>Bacteria</taxon>
        <taxon>Bacillati</taxon>
        <taxon>Cyanobacteriota</taxon>
        <taxon>Cyanophyceae</taxon>
        <taxon>Chroococcidiopsidales</taxon>
        <taxon>Chroococcidiopsidaceae</taxon>
        <taxon>Chroococcidiopsis</taxon>
    </lineage>
</organism>
<evidence type="ECO:0000313" key="1">
    <source>
        <dbReference type="EMBL" id="RUT11520.1"/>
    </source>
</evidence>
<gene>
    <name evidence="1" type="ORF">DSM107010_31720</name>
</gene>
<sequence length="170" mass="18272">MLIGFIIAVLGLSSPLNYYQNNLSLPSNSQTIKPMNYSRSYSYSHSVASTYSQSSTQSSTQSSQQQTTGISLNATALRSPHILSVAIAGNTRLTGKVMVDGVEVKKLQASQTSFNLVPYLTKGDNKVEIVGEYRPVSSNVAIKLSGPGTQISQQVSGNGKLRQTLIITIR</sequence>
<reference evidence="1 2" key="1">
    <citation type="journal article" date="2019" name="Genome Biol. Evol.">
        <title>Day and night: Metabolic profiles and evolutionary relationships of six axenic non-marine cyanobacteria.</title>
        <authorList>
            <person name="Will S.E."/>
            <person name="Henke P."/>
            <person name="Boedeker C."/>
            <person name="Huang S."/>
            <person name="Brinkmann H."/>
            <person name="Rohde M."/>
            <person name="Jarek M."/>
            <person name="Friedl T."/>
            <person name="Seufert S."/>
            <person name="Schumacher M."/>
            <person name="Overmann J."/>
            <person name="Neumann-Schaal M."/>
            <person name="Petersen J."/>
        </authorList>
    </citation>
    <scope>NUCLEOTIDE SEQUENCE [LARGE SCALE GENOMIC DNA]</scope>
    <source>
        <strain evidence="1 2">SAG 39.79</strain>
    </source>
</reference>
<name>A0AB37UJK1_9CYAN</name>
<evidence type="ECO:0000313" key="2">
    <source>
        <dbReference type="Proteomes" id="UP000282574"/>
    </source>
</evidence>
<protein>
    <recommendedName>
        <fullName evidence="3">DUF5666 domain-containing protein</fullName>
    </recommendedName>
</protein>
<evidence type="ECO:0008006" key="3">
    <source>
        <dbReference type="Google" id="ProtNLM"/>
    </source>
</evidence>
<dbReference type="Proteomes" id="UP000282574">
    <property type="component" value="Unassembled WGS sequence"/>
</dbReference>
<proteinExistence type="predicted"/>
<dbReference type="EMBL" id="RSCK01000024">
    <property type="protein sequence ID" value="RUT11520.1"/>
    <property type="molecule type" value="Genomic_DNA"/>
</dbReference>
<dbReference type="AlphaFoldDB" id="A0AB37UJK1"/>